<dbReference type="Proteomes" id="UP000555546">
    <property type="component" value="Unassembled WGS sequence"/>
</dbReference>
<accession>A0A7W9AV98</accession>
<sequence length="62" mass="6637">MFGRLGMYYPLYRASLDRQSRPDGDLDNEPIAIAVPEPGELGMLLRMSGVIAAVCIGVALVG</sequence>
<gene>
    <name evidence="1" type="ORF">FHS76_001077</name>
</gene>
<comment type="caution">
    <text evidence="1">The sequence shown here is derived from an EMBL/GenBank/DDBJ whole genome shotgun (WGS) entry which is preliminary data.</text>
</comment>
<dbReference type="AlphaFoldDB" id="A0A7W9AV98"/>
<organism evidence="1 2">
    <name type="scientific">Brucella daejeonensis</name>
    <dbReference type="NCBI Taxonomy" id="659015"/>
    <lineage>
        <taxon>Bacteria</taxon>
        <taxon>Pseudomonadati</taxon>
        <taxon>Pseudomonadota</taxon>
        <taxon>Alphaproteobacteria</taxon>
        <taxon>Hyphomicrobiales</taxon>
        <taxon>Brucellaceae</taxon>
        <taxon>Brucella/Ochrobactrum group</taxon>
        <taxon>Brucella</taxon>
    </lineage>
</organism>
<evidence type="ECO:0000313" key="2">
    <source>
        <dbReference type="Proteomes" id="UP000555546"/>
    </source>
</evidence>
<evidence type="ECO:0000313" key="1">
    <source>
        <dbReference type="EMBL" id="MBB5701228.1"/>
    </source>
</evidence>
<name>A0A7W9AV98_9HYPH</name>
<dbReference type="RefSeq" id="WP_183649061.1">
    <property type="nucleotide sequence ID" value="NZ_JACIJG010000003.1"/>
</dbReference>
<reference evidence="1 2" key="1">
    <citation type="submission" date="2020-08" db="EMBL/GenBank/DDBJ databases">
        <title>Genomic Encyclopedia of Type Strains, Phase IV (KMG-IV): sequencing the most valuable type-strain genomes for metagenomic binning, comparative biology and taxonomic classification.</title>
        <authorList>
            <person name="Goeker M."/>
        </authorList>
    </citation>
    <scope>NUCLEOTIDE SEQUENCE [LARGE SCALE GENOMIC DNA]</scope>
    <source>
        <strain evidence="1 2">DSM 26944</strain>
    </source>
</reference>
<protein>
    <submittedName>
        <fullName evidence="1">Uncharacterized protein</fullName>
    </submittedName>
</protein>
<dbReference type="EMBL" id="JACIJG010000003">
    <property type="protein sequence ID" value="MBB5701228.1"/>
    <property type="molecule type" value="Genomic_DNA"/>
</dbReference>
<keyword evidence="2" id="KW-1185">Reference proteome</keyword>
<proteinExistence type="predicted"/>